<keyword evidence="5" id="KW-0520">NAD</keyword>
<keyword evidence="8" id="KW-0812">Transmembrane</keyword>
<dbReference type="Pfam" id="PF02737">
    <property type="entry name" value="3HCDH_N"/>
    <property type="match status" value="1"/>
</dbReference>
<dbReference type="Gene3D" id="3.40.50.720">
    <property type="entry name" value="NAD(P)-binding Rossmann-like Domain"/>
    <property type="match status" value="1"/>
</dbReference>
<evidence type="ECO:0000256" key="4">
    <source>
        <dbReference type="ARBA" id="ARBA00023002"/>
    </source>
</evidence>
<evidence type="ECO:0000256" key="3">
    <source>
        <dbReference type="ARBA" id="ARBA00022963"/>
    </source>
</evidence>
<dbReference type="SUPFAM" id="SSF52096">
    <property type="entry name" value="ClpP/crotonase"/>
    <property type="match status" value="1"/>
</dbReference>
<keyword evidence="12" id="KW-1185">Reference proteome</keyword>
<evidence type="ECO:0000256" key="1">
    <source>
        <dbReference type="ARBA" id="ARBA00005005"/>
    </source>
</evidence>
<dbReference type="SUPFAM" id="SSF51735">
    <property type="entry name" value="NAD(P)-binding Rossmann-fold domains"/>
    <property type="match status" value="1"/>
</dbReference>
<evidence type="ECO:0000256" key="2">
    <source>
        <dbReference type="ARBA" id="ARBA00022832"/>
    </source>
</evidence>
<dbReference type="Proteomes" id="UP000537126">
    <property type="component" value="Unassembled WGS sequence"/>
</dbReference>
<dbReference type="Pfam" id="PF00378">
    <property type="entry name" value="ECH_1"/>
    <property type="match status" value="1"/>
</dbReference>
<sequence length="815" mass="90594">METALEKSKQATWLRSAERRRIRKVAVLGAGVMGSGIACHFANIGVEVLLLDIVPRELTEAEKAKGLTLQDKVVRNRQVTELFQKAVKSKPAPLYSNKYAERITLGNMEDDMPQIADCDWVIEVVVERLDIKKKVFEQVEKYRKPGTLVTSNTSGIPIHLMLEGRSDDFAAHFCGTHFFNPPRYLPLLEIIPTDRTKPEVVEFLMDYGRRFLGKTTVLCKDTPAFIANRVGVFAIMDALHIIEEMGLKVEEVDKLTGPVLGRPKSATFRTLDVVGLDTMILVAKNLYEAVPHDERREAFKLPKVLEALQEKGWLGEKSGQGFYKKAQQNGKKDILALDFATLEYRPQEKVKFATLDAVKGIDDLAKAFKVLVNGKDKAGEFYRRTFASLFAYVSYRIPEIADELYKIDDAVCAGFGWKMGPFATWDAIGVEEGVKLIEAAGLSVAQWVKDMLAAGFTSFYKVEGSRKLYYDVHSKSYQPIPGTENFILLENYSNNVIWSNPGASLYDIGDGVYCLELHTKMNTIGAEVIQGLNYAVERAEKEARGLVITARGDNFSAGANLAMLFMYAVEQDWDEINMMIAQFQNTMMRLRYSAIPVVSTPFGLTLGGGCELNLHADHVQAHAETYMGLVEVGVGLIPAGGGTKEMALRLSDSLQNGDVELNRLQNTLMNIAMAKVSTSAVEAFELGYLRPSDAITTSRAHLIGDAKAKVIELADRGYVQPIRRKDIKVQGRSGLALIKAGLHGMWRGQYISEHDKKVVDKLGYVLCGGDLSSPQLVSEQYLLDLEREAFLSLCGEKKTLERIQAVLTTGRPIRN</sequence>
<comment type="pathway">
    <text evidence="1">Lipid metabolism; fatty acid beta-oxidation.</text>
</comment>
<dbReference type="Gene3D" id="3.90.226.10">
    <property type="entry name" value="2-enoyl-CoA Hydratase, Chain A, domain 1"/>
    <property type="match status" value="1"/>
</dbReference>
<keyword evidence="6" id="KW-0443">Lipid metabolism</keyword>
<dbReference type="GO" id="GO:0006635">
    <property type="term" value="P:fatty acid beta-oxidation"/>
    <property type="evidence" value="ECO:0007669"/>
    <property type="project" value="UniProtKB-UniPathway"/>
</dbReference>
<dbReference type="PANTHER" id="PTHR48075">
    <property type="entry name" value="3-HYDROXYACYL-COA DEHYDROGENASE FAMILY PROTEIN"/>
    <property type="match status" value="1"/>
</dbReference>
<dbReference type="InterPro" id="IPR029045">
    <property type="entry name" value="ClpP/crotonase-like_dom_sf"/>
</dbReference>
<evidence type="ECO:0000313" key="11">
    <source>
        <dbReference type="EMBL" id="NIK73939.1"/>
    </source>
</evidence>
<comment type="catalytic activity">
    <reaction evidence="7">
        <text>a (3S)-3-hydroxyacyl-CoA + NAD(+) = a 3-oxoacyl-CoA + NADH + H(+)</text>
        <dbReference type="Rhea" id="RHEA:22432"/>
        <dbReference type="ChEBI" id="CHEBI:15378"/>
        <dbReference type="ChEBI" id="CHEBI:57318"/>
        <dbReference type="ChEBI" id="CHEBI:57540"/>
        <dbReference type="ChEBI" id="CHEBI:57945"/>
        <dbReference type="ChEBI" id="CHEBI:90726"/>
        <dbReference type="EC" id="1.1.1.35"/>
    </reaction>
</comment>
<dbReference type="InterPro" id="IPR008927">
    <property type="entry name" value="6-PGluconate_DH-like_C_sf"/>
</dbReference>
<feature type="domain" description="3-hydroxyacyl-CoA dehydrogenase C-terminal" evidence="9">
    <location>
        <begin position="225"/>
        <end position="324"/>
    </location>
</feature>
<evidence type="ECO:0000313" key="12">
    <source>
        <dbReference type="Proteomes" id="UP000537126"/>
    </source>
</evidence>
<feature type="domain" description="3-hydroxyacyl-CoA dehydrogenase NAD binding" evidence="10">
    <location>
        <begin position="24"/>
        <end position="222"/>
    </location>
</feature>
<comment type="caution">
    <text evidence="11">The sequence shown here is derived from an EMBL/GenBank/DDBJ whole genome shotgun (WGS) entry which is preliminary data.</text>
</comment>
<evidence type="ECO:0000259" key="10">
    <source>
        <dbReference type="Pfam" id="PF02737"/>
    </source>
</evidence>
<protein>
    <submittedName>
        <fullName evidence="11">3-hydroxyacyl-CoA dehydrogenase</fullName>
        <ecNumber evidence="11">1.1.1.35</ecNumber>
    </submittedName>
</protein>
<dbReference type="EC" id="1.1.1.35" evidence="11"/>
<feature type="transmembrane region" description="Helical" evidence="8">
    <location>
        <begin position="25"/>
        <end position="46"/>
    </location>
</feature>
<name>A0A846MR55_9BACT</name>
<keyword evidence="8" id="KW-0472">Membrane</keyword>
<keyword evidence="8" id="KW-1133">Transmembrane helix</keyword>
<organism evidence="11 12">
    <name type="scientific">Thermonema lapsum</name>
    <dbReference type="NCBI Taxonomy" id="28195"/>
    <lineage>
        <taxon>Bacteria</taxon>
        <taxon>Pseudomonadati</taxon>
        <taxon>Bacteroidota</taxon>
        <taxon>Cytophagia</taxon>
        <taxon>Cytophagales</taxon>
        <taxon>Thermonemataceae</taxon>
        <taxon>Thermonema</taxon>
    </lineage>
</organism>
<keyword evidence="2" id="KW-0276">Fatty acid metabolism</keyword>
<dbReference type="GO" id="GO:0003857">
    <property type="term" value="F:(3S)-3-hydroxyacyl-CoA dehydrogenase (NAD+) activity"/>
    <property type="evidence" value="ECO:0007669"/>
    <property type="project" value="UniProtKB-EC"/>
</dbReference>
<keyword evidence="4 11" id="KW-0560">Oxidoreductase</keyword>
<gene>
    <name evidence="11" type="ORF">FHS56_001452</name>
</gene>
<dbReference type="RefSeq" id="WP_166919192.1">
    <property type="nucleotide sequence ID" value="NZ_JAASRN010000002.1"/>
</dbReference>
<proteinExistence type="predicted"/>
<evidence type="ECO:0000256" key="7">
    <source>
        <dbReference type="ARBA" id="ARBA00049556"/>
    </source>
</evidence>
<accession>A0A846MR55</accession>
<dbReference type="InterPro" id="IPR001753">
    <property type="entry name" value="Enoyl-CoA_hydra/iso"/>
</dbReference>
<dbReference type="PANTHER" id="PTHR48075:SF7">
    <property type="entry name" value="3-HYDROXYACYL-COA DEHYDROGENASE-RELATED"/>
    <property type="match status" value="1"/>
</dbReference>
<dbReference type="UniPathway" id="UPA00659"/>
<dbReference type="GO" id="GO:0070403">
    <property type="term" value="F:NAD+ binding"/>
    <property type="evidence" value="ECO:0007669"/>
    <property type="project" value="InterPro"/>
</dbReference>
<dbReference type="CDD" id="cd06558">
    <property type="entry name" value="crotonase-like"/>
    <property type="match status" value="1"/>
</dbReference>
<reference evidence="11 12" key="1">
    <citation type="submission" date="2020-03" db="EMBL/GenBank/DDBJ databases">
        <title>Genomic Encyclopedia of Type Strains, Phase IV (KMG-IV): sequencing the most valuable type-strain genomes for metagenomic binning, comparative biology and taxonomic classification.</title>
        <authorList>
            <person name="Goeker M."/>
        </authorList>
    </citation>
    <scope>NUCLEOTIDE SEQUENCE [LARGE SCALE GENOMIC DNA]</scope>
    <source>
        <strain evidence="11 12">DSM 5718</strain>
    </source>
</reference>
<keyword evidence="3" id="KW-0442">Lipid degradation</keyword>
<evidence type="ECO:0000256" key="8">
    <source>
        <dbReference type="SAM" id="Phobius"/>
    </source>
</evidence>
<dbReference type="Pfam" id="PF00725">
    <property type="entry name" value="3HCDH"/>
    <property type="match status" value="1"/>
</dbReference>
<evidence type="ECO:0000256" key="5">
    <source>
        <dbReference type="ARBA" id="ARBA00023027"/>
    </source>
</evidence>
<evidence type="ECO:0000256" key="6">
    <source>
        <dbReference type="ARBA" id="ARBA00023098"/>
    </source>
</evidence>
<dbReference type="InterPro" id="IPR006176">
    <property type="entry name" value="3-OHacyl-CoA_DH_NAD-bd"/>
</dbReference>
<evidence type="ECO:0000259" key="9">
    <source>
        <dbReference type="Pfam" id="PF00725"/>
    </source>
</evidence>
<dbReference type="InterPro" id="IPR036291">
    <property type="entry name" value="NAD(P)-bd_dom_sf"/>
</dbReference>
<dbReference type="Gene3D" id="1.10.1040.50">
    <property type="match status" value="1"/>
</dbReference>
<dbReference type="SUPFAM" id="SSF48179">
    <property type="entry name" value="6-phosphogluconate dehydrogenase C-terminal domain-like"/>
    <property type="match status" value="2"/>
</dbReference>
<dbReference type="EMBL" id="JAASRN010000002">
    <property type="protein sequence ID" value="NIK73939.1"/>
    <property type="molecule type" value="Genomic_DNA"/>
</dbReference>
<dbReference type="InterPro" id="IPR006108">
    <property type="entry name" value="3HC_DH_C"/>
</dbReference>
<dbReference type="AlphaFoldDB" id="A0A846MR55"/>